<evidence type="ECO:0000256" key="1">
    <source>
        <dbReference type="ARBA" id="ARBA00000085"/>
    </source>
</evidence>
<reference evidence="8 9" key="1">
    <citation type="submission" date="2019-03" db="EMBL/GenBank/DDBJ databases">
        <title>Genomic Encyclopedia of Type Strains, Phase IV (KMG-IV): sequencing the most valuable type-strain genomes for metagenomic binning, comparative biology and taxonomic classification.</title>
        <authorList>
            <person name="Goeker M."/>
        </authorList>
    </citation>
    <scope>NUCLEOTIDE SEQUENCE [LARGE SCALE GENOMIC DNA]</scope>
    <source>
        <strain evidence="8 9">DSM 13587</strain>
    </source>
</reference>
<dbReference type="SUPFAM" id="SSF55781">
    <property type="entry name" value="GAF domain-like"/>
    <property type="match status" value="1"/>
</dbReference>
<comment type="caution">
    <text evidence="8">The sequence shown here is derived from an EMBL/GenBank/DDBJ whole genome shotgun (WGS) entry which is preliminary data.</text>
</comment>
<organism evidence="8 9">
    <name type="scientific">Thiobaca trueperi</name>
    <dbReference type="NCBI Taxonomy" id="127458"/>
    <lineage>
        <taxon>Bacteria</taxon>
        <taxon>Pseudomonadati</taxon>
        <taxon>Pseudomonadota</taxon>
        <taxon>Gammaproteobacteria</taxon>
        <taxon>Chromatiales</taxon>
        <taxon>Chromatiaceae</taxon>
        <taxon>Thiobaca</taxon>
    </lineage>
</organism>
<dbReference type="EC" id="2.7.13.3" evidence="2"/>
<dbReference type="Proteomes" id="UP000295717">
    <property type="component" value="Unassembled WGS sequence"/>
</dbReference>
<dbReference type="InterPro" id="IPR011495">
    <property type="entry name" value="Sig_transdc_His_kin_sub2_dim/P"/>
</dbReference>
<dbReference type="InterPro" id="IPR013655">
    <property type="entry name" value="PAS_fold_3"/>
</dbReference>
<dbReference type="SMART" id="SM00091">
    <property type="entry name" value="PAS"/>
    <property type="match status" value="4"/>
</dbReference>
<dbReference type="Gene3D" id="2.10.70.100">
    <property type="match status" value="1"/>
</dbReference>
<gene>
    <name evidence="8" type="ORF">EDC35_1076</name>
</gene>
<feature type="domain" description="PAC" evidence="7">
    <location>
        <begin position="121"/>
        <end position="171"/>
    </location>
</feature>
<protein>
    <recommendedName>
        <fullName evidence="2">histidine kinase</fullName>
        <ecNumber evidence="2">2.7.13.3</ecNumber>
    </recommendedName>
</protein>
<keyword evidence="9" id="KW-1185">Reference proteome</keyword>
<dbReference type="InterPro" id="IPR001610">
    <property type="entry name" value="PAC"/>
</dbReference>
<dbReference type="PANTHER" id="PTHR43304:SF1">
    <property type="entry name" value="PAC DOMAIN-CONTAINING PROTEIN"/>
    <property type="match status" value="1"/>
</dbReference>
<sequence length="959" mass="107708">MSESNPMPDTLTRQIAQALERGLPRIEASEQPQHLEGLPGTIVDDVLQERKELYRAIFNLVRDGVAIFDPEVGIIEVNARFAEMLGYTPQEMLGMQPWDINAEMNEADIRAVFPDPVTTNTTLETRNRRKDGSMYDVEVSIRGARIDGRPIIVCIDRDISERKAQQRTLEEREALLAAIFDQAGVGIDLIDVETLRFVQFNRTSHTLLGYSADEFSHLRLPDIHALPAAVFEPRFQQKLVELRKCGTLTLELRPRRRDGSLIDSLVTLRLLNLQGREHILAVWNDITQQKTIERELARRDAILTAVANLSLLFLKCSQWTEAMDEALGQLGAAARVSRAYLFESHIDDDGRPQCSLRFEWCAKEAEPQIANVREQGFDWQAHGLLHWYGALSRGEPVVARQTTCSAAERRLLESLGIRSALIVPLFANGEFLGFLGLDDCAEERDWSLAEIAALRSAAGVIGAAAEKAEVQRQLMERERRYTLATDAGKVGVWEWDLRTGQVQLFTHSVLHRSLGYDTAETTMNIDQWIDRMHPDDRVIAQAIRRRVEADDLAEFDEVLRVMSLYGGDRSLAFRGSLMRDRQGRPVKVFGTAIDLTERRQMEDNLRRANEEWSKTFDTVPDAIVIMDNEGRIIKTNRAYTESLGVWSDDLLYRLHLKAYDDIWPRHDRSECPQDDRVYVTEIDGGPLSGFFRITSSRLYDDRGDPRGSIHVIHDISDRHWAEQARLTRLQEQKDVLIREVHHRIKNHLQGLLGLLSQNRGQAGNGGDLIDKAMNQVKSIAAVYGLQSREAGSDVCLLEILEAIVCNARALGSVPVRLSIQDRADTDLFIAREKAVTLALVINELLQNALKWRTLGASGESVQVTYREETDSIQVTMTNPGVLPRGFDFATGYGLGTGLGLVRDMLPRQGATLGIAQTDGHVTANLTVQPPLLVVRTRATAINRCGEQDDEDSNAPAGGR</sequence>
<dbReference type="SMART" id="SM00086">
    <property type="entry name" value="PAC"/>
    <property type="match status" value="3"/>
</dbReference>
<dbReference type="InterPro" id="IPR000014">
    <property type="entry name" value="PAS"/>
</dbReference>
<evidence type="ECO:0000256" key="3">
    <source>
        <dbReference type="ARBA" id="ARBA00022553"/>
    </source>
</evidence>
<keyword evidence="5" id="KW-0418">Kinase</keyword>
<dbReference type="Gene3D" id="3.30.450.40">
    <property type="match status" value="1"/>
</dbReference>
<evidence type="ECO:0000313" key="9">
    <source>
        <dbReference type="Proteomes" id="UP000295717"/>
    </source>
</evidence>
<dbReference type="GO" id="GO:0004673">
    <property type="term" value="F:protein histidine kinase activity"/>
    <property type="evidence" value="ECO:0007669"/>
    <property type="project" value="UniProtKB-EC"/>
</dbReference>
<dbReference type="SMART" id="SM00065">
    <property type="entry name" value="GAF"/>
    <property type="match status" value="1"/>
</dbReference>
<feature type="domain" description="PAC" evidence="7">
    <location>
        <begin position="248"/>
        <end position="298"/>
    </location>
</feature>
<feature type="domain" description="PAC" evidence="7">
    <location>
        <begin position="555"/>
        <end position="607"/>
    </location>
</feature>
<dbReference type="Pfam" id="PF08447">
    <property type="entry name" value="PAS_3"/>
    <property type="match status" value="1"/>
</dbReference>
<dbReference type="Gene3D" id="3.30.450.20">
    <property type="entry name" value="PAS domain"/>
    <property type="match status" value="5"/>
</dbReference>
<dbReference type="OrthoDB" id="9808408at2"/>
<keyword evidence="3" id="KW-0597">Phosphoprotein</keyword>
<dbReference type="RefSeq" id="WP_132977737.1">
    <property type="nucleotide sequence ID" value="NZ_SMAO01000007.1"/>
</dbReference>
<dbReference type="Pfam" id="PF01590">
    <property type="entry name" value="GAF"/>
    <property type="match status" value="1"/>
</dbReference>
<dbReference type="AlphaFoldDB" id="A0A4R3MTC8"/>
<dbReference type="NCBIfam" id="TIGR00229">
    <property type="entry name" value="sensory_box"/>
    <property type="match status" value="3"/>
</dbReference>
<dbReference type="PROSITE" id="PS50113">
    <property type="entry name" value="PAC"/>
    <property type="match status" value="3"/>
</dbReference>
<dbReference type="Pfam" id="PF08448">
    <property type="entry name" value="PAS_4"/>
    <property type="match status" value="1"/>
</dbReference>
<dbReference type="PROSITE" id="PS50112">
    <property type="entry name" value="PAS"/>
    <property type="match status" value="2"/>
</dbReference>
<evidence type="ECO:0000256" key="2">
    <source>
        <dbReference type="ARBA" id="ARBA00012438"/>
    </source>
</evidence>
<dbReference type="Pfam" id="PF13426">
    <property type="entry name" value="PAS_9"/>
    <property type="match status" value="2"/>
</dbReference>
<evidence type="ECO:0000259" key="6">
    <source>
        <dbReference type="PROSITE" id="PS50112"/>
    </source>
</evidence>
<dbReference type="EMBL" id="SMAO01000007">
    <property type="protein sequence ID" value="TCT19678.1"/>
    <property type="molecule type" value="Genomic_DNA"/>
</dbReference>
<dbReference type="InterPro" id="IPR036890">
    <property type="entry name" value="HATPase_C_sf"/>
</dbReference>
<dbReference type="InterPro" id="IPR029016">
    <property type="entry name" value="GAF-like_dom_sf"/>
</dbReference>
<dbReference type="CDD" id="cd00130">
    <property type="entry name" value="PAS"/>
    <property type="match status" value="1"/>
</dbReference>
<evidence type="ECO:0000256" key="5">
    <source>
        <dbReference type="ARBA" id="ARBA00022777"/>
    </source>
</evidence>
<dbReference type="InterPro" id="IPR052162">
    <property type="entry name" value="Sensor_kinase/Photoreceptor"/>
</dbReference>
<proteinExistence type="predicted"/>
<evidence type="ECO:0000256" key="4">
    <source>
        <dbReference type="ARBA" id="ARBA00022679"/>
    </source>
</evidence>
<evidence type="ECO:0000313" key="8">
    <source>
        <dbReference type="EMBL" id="TCT19678.1"/>
    </source>
</evidence>
<comment type="catalytic activity">
    <reaction evidence="1">
        <text>ATP + protein L-histidine = ADP + protein N-phospho-L-histidine.</text>
        <dbReference type="EC" id="2.7.13.3"/>
    </reaction>
</comment>
<accession>A0A4R3MTC8</accession>
<dbReference type="Gene3D" id="3.30.565.10">
    <property type="entry name" value="Histidine kinase-like ATPase, C-terminal domain"/>
    <property type="match status" value="1"/>
</dbReference>
<evidence type="ECO:0000259" key="7">
    <source>
        <dbReference type="PROSITE" id="PS50113"/>
    </source>
</evidence>
<name>A0A4R3MTC8_9GAMM</name>
<dbReference type="PANTHER" id="PTHR43304">
    <property type="entry name" value="PHYTOCHROME-LIKE PROTEIN CPH1"/>
    <property type="match status" value="1"/>
</dbReference>
<keyword evidence="4" id="KW-0808">Transferase</keyword>
<dbReference type="Pfam" id="PF07568">
    <property type="entry name" value="HisKA_2"/>
    <property type="match status" value="1"/>
</dbReference>
<dbReference type="SUPFAM" id="SSF55874">
    <property type="entry name" value="ATPase domain of HSP90 chaperone/DNA topoisomerase II/histidine kinase"/>
    <property type="match status" value="1"/>
</dbReference>
<dbReference type="InterPro" id="IPR035965">
    <property type="entry name" value="PAS-like_dom_sf"/>
</dbReference>
<dbReference type="InterPro" id="IPR003018">
    <property type="entry name" value="GAF"/>
</dbReference>
<dbReference type="InterPro" id="IPR013656">
    <property type="entry name" value="PAS_4"/>
</dbReference>
<dbReference type="SUPFAM" id="SSF55785">
    <property type="entry name" value="PYP-like sensor domain (PAS domain)"/>
    <property type="match status" value="4"/>
</dbReference>
<feature type="domain" description="PAS" evidence="6">
    <location>
        <begin position="50"/>
        <end position="94"/>
    </location>
</feature>
<dbReference type="InterPro" id="IPR000700">
    <property type="entry name" value="PAS-assoc_C"/>
</dbReference>
<feature type="domain" description="PAS" evidence="6">
    <location>
        <begin position="608"/>
        <end position="651"/>
    </location>
</feature>